<keyword evidence="13" id="KW-1185">Reference proteome</keyword>
<evidence type="ECO:0000256" key="10">
    <source>
        <dbReference type="SAM" id="MobiDB-lite"/>
    </source>
</evidence>
<feature type="compositionally biased region" description="Low complexity" evidence="10">
    <location>
        <begin position="587"/>
        <end position="596"/>
    </location>
</feature>
<dbReference type="InterPro" id="IPR050058">
    <property type="entry name" value="Ala-tRNA_ligase"/>
</dbReference>
<evidence type="ECO:0000256" key="8">
    <source>
        <dbReference type="ARBA" id="ARBA00022917"/>
    </source>
</evidence>
<proteinExistence type="inferred from homology"/>
<evidence type="ECO:0000256" key="1">
    <source>
        <dbReference type="ARBA" id="ARBA00008226"/>
    </source>
</evidence>
<comment type="similarity">
    <text evidence="1">Belongs to the class-II aminoacyl-tRNA synthetase family.</text>
</comment>
<evidence type="ECO:0000256" key="7">
    <source>
        <dbReference type="ARBA" id="ARBA00022884"/>
    </source>
</evidence>
<feature type="compositionally biased region" description="Low complexity" evidence="10">
    <location>
        <begin position="454"/>
        <end position="474"/>
    </location>
</feature>
<dbReference type="Pfam" id="PF01411">
    <property type="entry name" value="tRNA-synt_2c"/>
    <property type="match status" value="1"/>
</dbReference>
<evidence type="ECO:0000256" key="2">
    <source>
        <dbReference type="ARBA" id="ARBA00013168"/>
    </source>
</evidence>
<evidence type="ECO:0000256" key="4">
    <source>
        <dbReference type="ARBA" id="ARBA00022598"/>
    </source>
</evidence>
<feature type="region of interest" description="Disordered" evidence="10">
    <location>
        <begin position="416"/>
        <end position="641"/>
    </location>
</feature>
<evidence type="ECO:0000256" key="6">
    <source>
        <dbReference type="ARBA" id="ARBA00022840"/>
    </source>
</evidence>
<dbReference type="PANTHER" id="PTHR11777">
    <property type="entry name" value="ALANYL-TRNA SYNTHETASE"/>
    <property type="match status" value="1"/>
</dbReference>
<dbReference type="Gene3D" id="3.30.930.10">
    <property type="entry name" value="Bira Bifunctional Protein, Domain 2"/>
    <property type="match status" value="1"/>
</dbReference>
<feature type="compositionally biased region" description="Basic residues" evidence="10">
    <location>
        <begin position="597"/>
        <end position="641"/>
    </location>
</feature>
<dbReference type="CDD" id="cd00673">
    <property type="entry name" value="AlaRS_core"/>
    <property type="match status" value="1"/>
</dbReference>
<evidence type="ECO:0000313" key="12">
    <source>
        <dbReference type="EMBL" id="WBL37502.1"/>
    </source>
</evidence>
<keyword evidence="8" id="KW-0648">Protein biosynthesis</keyword>
<feature type="compositionally biased region" description="Low complexity" evidence="10">
    <location>
        <begin position="427"/>
        <end position="444"/>
    </location>
</feature>
<dbReference type="PROSITE" id="PS50860">
    <property type="entry name" value="AA_TRNA_LIGASE_II_ALA"/>
    <property type="match status" value="1"/>
</dbReference>
<keyword evidence="9" id="KW-0030">Aminoacyl-tRNA synthetase</keyword>
<keyword evidence="4 12" id="KW-0436">Ligase</keyword>
<dbReference type="Proteomes" id="UP001212803">
    <property type="component" value="Chromosome"/>
</dbReference>
<keyword evidence="5" id="KW-0547">Nucleotide-binding</keyword>
<name>A0ABY7MB91_9CHLR</name>
<sequence>MGDPTSMFTSAGMQQFKPQFMGEEPPAAPRVVTVQRCFRTTDIEEVGDLSHLTAFEMLGNFSFGDYFKREAIRWAWELLTGVYRLDPARLHATIYLDDDDSYGYWREVGLPDDHIHRRDEDLNYWFSFPKDTPGASGPCGPDSEIYYDLDPSRDPAEARLHTGPDGRPAGVGYSDRFLEIWNLVFMQLYQHPDGRRTNLPAQNIDTGSGLERVAMVLQGKRSVFETDIFLPILAEAQAVVGVDYLGGAASELQAYAIRAMAEHCRAATLLIGDGVVPSNEGRGYVLRRVIRRAIYFARKVGVREPFTHRLAEAAIGRLGGAYPHLVENRQFIQRALSAEEERFTRTLEAGTHRLEDLLERLRAAGAAVIPGDEAFTLYDTFGLPVELTREIAAAEGFTVDDAGFQAALEAQRQRARQQGAFLKGEVSPSSSSSATTTPASSATPIPKPMPPSSPSSAAAPSPTSSLKGRRASSSSPPPPSTPKAAASSATAGTSSRRPASSSSRTPRPPAAPSSTAAASAKERSVPASALPPRSTSTGAAARPATTPAPTSSTPPSAPSSAPTSASRARSSPRTAPVRLHPPRTDASRSPPRSPAARQRKSPPRPRSPVAHHRLPPGHRSRRPRLLRRQVRQRSPRRRNPR</sequence>
<evidence type="ECO:0000259" key="11">
    <source>
        <dbReference type="PROSITE" id="PS50860"/>
    </source>
</evidence>
<gene>
    <name evidence="12" type="ORF">O0235_01765</name>
</gene>
<evidence type="ECO:0000256" key="9">
    <source>
        <dbReference type="ARBA" id="ARBA00023146"/>
    </source>
</evidence>
<dbReference type="InterPro" id="IPR018165">
    <property type="entry name" value="Ala-tRNA-synth_IIc_core"/>
</dbReference>
<dbReference type="InterPro" id="IPR018162">
    <property type="entry name" value="Ala-tRNA-ligase_IIc_anticod-bd"/>
</dbReference>
<dbReference type="SUPFAM" id="SSF55681">
    <property type="entry name" value="Class II aaRS and biotin synthetases"/>
    <property type="match status" value="1"/>
</dbReference>
<dbReference type="EC" id="6.1.1.7" evidence="2"/>
<protein>
    <recommendedName>
        <fullName evidence="2">alanine--tRNA ligase</fullName>
        <ecNumber evidence="2">6.1.1.7</ecNumber>
    </recommendedName>
</protein>
<dbReference type="InterPro" id="IPR045864">
    <property type="entry name" value="aa-tRNA-synth_II/BPL/LPL"/>
</dbReference>
<dbReference type="GO" id="GO:0016874">
    <property type="term" value="F:ligase activity"/>
    <property type="evidence" value="ECO:0007669"/>
    <property type="project" value="UniProtKB-KW"/>
</dbReference>
<dbReference type="PANTHER" id="PTHR11777:SF9">
    <property type="entry name" value="ALANINE--TRNA LIGASE, CYTOPLASMIC"/>
    <property type="match status" value="1"/>
</dbReference>
<dbReference type="InterPro" id="IPR018164">
    <property type="entry name" value="Ala-tRNA-synth_IIc_N"/>
</dbReference>
<dbReference type="PRINTS" id="PR00980">
    <property type="entry name" value="TRNASYNTHALA"/>
</dbReference>
<accession>A0ABY7MB91</accession>
<keyword evidence="7" id="KW-0694">RNA-binding</keyword>
<feature type="domain" description="Alanyl-transfer RNA synthetases family profile" evidence="11">
    <location>
        <begin position="1"/>
        <end position="417"/>
    </location>
</feature>
<dbReference type="EMBL" id="CP115149">
    <property type="protein sequence ID" value="WBL37502.1"/>
    <property type="molecule type" value="Genomic_DNA"/>
</dbReference>
<dbReference type="InterPro" id="IPR002318">
    <property type="entry name" value="Ala-tRNA-lgiase_IIc"/>
</dbReference>
<feature type="compositionally biased region" description="Low complexity" evidence="10">
    <location>
        <begin position="533"/>
        <end position="576"/>
    </location>
</feature>
<evidence type="ECO:0000256" key="3">
    <source>
        <dbReference type="ARBA" id="ARBA00022555"/>
    </source>
</evidence>
<reference evidence="12 13" key="1">
    <citation type="journal article" date="2023" name="ISME J.">
        <title>Thermophilic Dehalococcoidia with unusual traits shed light on an unexpected past.</title>
        <authorList>
            <person name="Palmer M."/>
            <person name="Covington J.K."/>
            <person name="Zhou E.M."/>
            <person name="Thomas S.C."/>
            <person name="Habib N."/>
            <person name="Seymour C.O."/>
            <person name="Lai D."/>
            <person name="Johnston J."/>
            <person name="Hashimi A."/>
            <person name="Jiao J.Y."/>
            <person name="Muok A.R."/>
            <person name="Liu L."/>
            <person name="Xian W.D."/>
            <person name="Zhi X.Y."/>
            <person name="Li M.M."/>
            <person name="Silva L.P."/>
            <person name="Bowen B.P."/>
            <person name="Louie K."/>
            <person name="Briegel A."/>
            <person name="Pett-Ridge J."/>
            <person name="Weber P.K."/>
            <person name="Tocheva E.I."/>
            <person name="Woyke T."/>
            <person name="Northen T.R."/>
            <person name="Mayali X."/>
            <person name="Li W.J."/>
            <person name="Hedlund B.P."/>
        </authorList>
    </citation>
    <scope>NUCLEOTIDE SEQUENCE [LARGE SCALE GENOMIC DNA]</scope>
    <source>
        <strain evidence="12 13">YIM 72310</strain>
    </source>
</reference>
<feature type="compositionally biased region" description="Low complexity" evidence="10">
    <location>
        <begin position="482"/>
        <end position="505"/>
    </location>
</feature>
<keyword evidence="3" id="KW-0820">tRNA-binding</keyword>
<organism evidence="12 13">
    <name type="scientific">Tepidiforma flava</name>
    <dbReference type="NCBI Taxonomy" id="3004094"/>
    <lineage>
        <taxon>Bacteria</taxon>
        <taxon>Bacillati</taxon>
        <taxon>Chloroflexota</taxon>
        <taxon>Tepidiformia</taxon>
        <taxon>Tepidiformales</taxon>
        <taxon>Tepidiformaceae</taxon>
        <taxon>Tepidiforma</taxon>
    </lineage>
</organism>
<evidence type="ECO:0000256" key="5">
    <source>
        <dbReference type="ARBA" id="ARBA00022741"/>
    </source>
</evidence>
<evidence type="ECO:0000313" key="13">
    <source>
        <dbReference type="Proteomes" id="UP001212803"/>
    </source>
</evidence>
<dbReference type="SUPFAM" id="SSF101353">
    <property type="entry name" value="Putative anticodon-binding domain of alanyl-tRNA synthetase (AlaRS)"/>
    <property type="match status" value="1"/>
</dbReference>
<keyword evidence="6" id="KW-0067">ATP-binding</keyword>